<dbReference type="SUPFAM" id="SSF49482">
    <property type="entry name" value="Aromatic compound dioxygenase"/>
    <property type="match status" value="1"/>
</dbReference>
<dbReference type="PROSITE" id="PS51257">
    <property type="entry name" value="PROKAR_LIPOPROTEIN"/>
    <property type="match status" value="1"/>
</dbReference>
<gene>
    <name evidence="2" type="ORF">NDI37_21615</name>
</gene>
<keyword evidence="3" id="KW-1185">Reference proteome</keyword>
<dbReference type="PANTHER" id="PTHR34315:SF1">
    <property type="entry name" value="INTRADIOL RING-CLEAVAGE DIOXYGENASES DOMAIN-CONTAINING PROTEIN-RELATED"/>
    <property type="match status" value="1"/>
</dbReference>
<evidence type="ECO:0000313" key="2">
    <source>
        <dbReference type="EMBL" id="MEP0867052.1"/>
    </source>
</evidence>
<dbReference type="EMBL" id="JAMPKK010000058">
    <property type="protein sequence ID" value="MEP0867052.1"/>
    <property type="molecule type" value="Genomic_DNA"/>
</dbReference>
<reference evidence="2 3" key="1">
    <citation type="submission" date="2022-04" db="EMBL/GenBank/DDBJ databases">
        <title>Positive selection, recombination, and allopatry shape intraspecific diversity of widespread and dominant cyanobacteria.</title>
        <authorList>
            <person name="Wei J."/>
            <person name="Shu W."/>
            <person name="Hu C."/>
        </authorList>
    </citation>
    <scope>NUCLEOTIDE SEQUENCE [LARGE SCALE GENOMIC DNA]</scope>
    <source>
        <strain evidence="2 3">GB2-A5</strain>
    </source>
</reference>
<dbReference type="Proteomes" id="UP001442494">
    <property type="component" value="Unassembled WGS sequence"/>
</dbReference>
<dbReference type="PANTHER" id="PTHR34315">
    <property type="match status" value="1"/>
</dbReference>
<proteinExistence type="predicted"/>
<evidence type="ECO:0000259" key="1">
    <source>
        <dbReference type="Pfam" id="PF00775"/>
    </source>
</evidence>
<protein>
    <submittedName>
        <fullName evidence="2">Intradiol ring-cleavage dioxygenase</fullName>
    </submittedName>
</protein>
<feature type="domain" description="Intradiol ring-cleavage dioxygenases" evidence="1">
    <location>
        <begin position="72"/>
        <end position="209"/>
    </location>
</feature>
<dbReference type="Gene3D" id="2.60.130.10">
    <property type="entry name" value="Aromatic compound dioxygenase"/>
    <property type="match status" value="1"/>
</dbReference>
<accession>A0ABV0JWN9</accession>
<keyword evidence="2" id="KW-0223">Dioxygenase</keyword>
<dbReference type="RefSeq" id="WP_190422413.1">
    <property type="nucleotide sequence ID" value="NZ_JAMPKK010000058.1"/>
</dbReference>
<name>A0ABV0JWN9_9CYAN</name>
<sequence>MKKDCVKRISVVSMLKRREVLGFLGGTAAVSLIGCWRGQSTSAKPIGRLTQTPTRKAIAQTPTCVVKPQQTEGPYFVDEKLNRSDIRSDPSNGAVKQGVPLRLVFRVSGINGRSCTPLRGATVDIWHCDALGVYSDVRDFNGDTQGQKFLRGYQVTNANGTAEFVTIYPGWYPGRTAHIHFKIRTDSASGRGSEFTSQLYFDDALTDQIYAQSPYGTKGQRTQRNDGDGIFQDGGEELMLQLTQDAQGYVGTFDIGLQMT</sequence>
<dbReference type="InterPro" id="IPR000627">
    <property type="entry name" value="Intradiol_dOase_C"/>
</dbReference>
<evidence type="ECO:0000313" key="3">
    <source>
        <dbReference type="Proteomes" id="UP001442494"/>
    </source>
</evidence>
<keyword evidence="2" id="KW-0560">Oxidoreductase</keyword>
<dbReference type="GO" id="GO:0051213">
    <property type="term" value="F:dioxygenase activity"/>
    <property type="evidence" value="ECO:0007669"/>
    <property type="project" value="UniProtKB-KW"/>
</dbReference>
<dbReference type="InterPro" id="IPR015889">
    <property type="entry name" value="Intradiol_dOase_core"/>
</dbReference>
<dbReference type="CDD" id="cd03457">
    <property type="entry name" value="intradiol_dioxygenase_like"/>
    <property type="match status" value="1"/>
</dbReference>
<dbReference type="Pfam" id="PF00775">
    <property type="entry name" value="Dioxygenase_C"/>
    <property type="match status" value="1"/>
</dbReference>
<comment type="caution">
    <text evidence="2">The sequence shown here is derived from an EMBL/GenBank/DDBJ whole genome shotgun (WGS) entry which is preliminary data.</text>
</comment>
<organism evidence="2 3">
    <name type="scientific">Funiculus sociatus GB2-A5</name>
    <dbReference type="NCBI Taxonomy" id="2933946"/>
    <lineage>
        <taxon>Bacteria</taxon>
        <taxon>Bacillati</taxon>
        <taxon>Cyanobacteriota</taxon>
        <taxon>Cyanophyceae</taxon>
        <taxon>Coleofasciculales</taxon>
        <taxon>Coleofasciculaceae</taxon>
        <taxon>Funiculus</taxon>
    </lineage>
</organism>